<proteinExistence type="predicted"/>
<protein>
    <submittedName>
        <fullName evidence="1">Uncharacterized protein</fullName>
    </submittedName>
</protein>
<name>A0A495J6D7_9SPHI</name>
<reference evidence="1 2" key="1">
    <citation type="submission" date="2018-10" db="EMBL/GenBank/DDBJ databases">
        <title>Genomic Encyclopedia of Archaeal and Bacterial Type Strains, Phase II (KMG-II): from individual species to whole genera.</title>
        <authorList>
            <person name="Goeker M."/>
        </authorList>
    </citation>
    <scope>NUCLEOTIDE SEQUENCE [LARGE SCALE GENOMIC DNA]</scope>
    <source>
        <strain evidence="1 2">DSM 18602</strain>
    </source>
</reference>
<comment type="caution">
    <text evidence="1">The sequence shown here is derived from an EMBL/GenBank/DDBJ whole genome shotgun (WGS) entry which is preliminary data.</text>
</comment>
<dbReference type="AlphaFoldDB" id="A0A495J6D7"/>
<gene>
    <name evidence="1" type="ORF">BDD43_4204</name>
</gene>
<keyword evidence="2" id="KW-1185">Reference proteome</keyword>
<evidence type="ECO:0000313" key="1">
    <source>
        <dbReference type="EMBL" id="RKR83988.1"/>
    </source>
</evidence>
<accession>A0A495J6D7</accession>
<evidence type="ECO:0000313" key="2">
    <source>
        <dbReference type="Proteomes" id="UP000268007"/>
    </source>
</evidence>
<dbReference type="EMBL" id="RBKU01000001">
    <property type="protein sequence ID" value="RKR83988.1"/>
    <property type="molecule type" value="Genomic_DNA"/>
</dbReference>
<sequence length="80" mass="9521">MAKPRILAPADCFSANKFVAIMYAFSQSRNSHFPLLADFEYKREVTRKYSVYNEEYGEWVNHNALPLRQLRFINRHIIIL</sequence>
<dbReference type="Proteomes" id="UP000268007">
    <property type="component" value="Unassembled WGS sequence"/>
</dbReference>
<organism evidence="1 2">
    <name type="scientific">Mucilaginibacter gracilis</name>
    <dbReference type="NCBI Taxonomy" id="423350"/>
    <lineage>
        <taxon>Bacteria</taxon>
        <taxon>Pseudomonadati</taxon>
        <taxon>Bacteroidota</taxon>
        <taxon>Sphingobacteriia</taxon>
        <taxon>Sphingobacteriales</taxon>
        <taxon>Sphingobacteriaceae</taxon>
        <taxon>Mucilaginibacter</taxon>
    </lineage>
</organism>